<reference evidence="10 12" key="1">
    <citation type="journal article" date="2012" name="Nat. Biotechnol.">
        <title>Reference genome sequence of the model plant Setaria.</title>
        <authorList>
            <person name="Bennetzen J.L."/>
            <person name="Schmutz J."/>
            <person name="Wang H."/>
            <person name="Percifield R."/>
            <person name="Hawkins J."/>
            <person name="Pontaroli A.C."/>
            <person name="Estep M."/>
            <person name="Feng L."/>
            <person name="Vaughn J.N."/>
            <person name="Grimwood J."/>
            <person name="Jenkins J."/>
            <person name="Barry K."/>
            <person name="Lindquist E."/>
            <person name="Hellsten U."/>
            <person name="Deshpande S."/>
            <person name="Wang X."/>
            <person name="Wu X."/>
            <person name="Mitros T."/>
            <person name="Triplett J."/>
            <person name="Yang X."/>
            <person name="Ye C.Y."/>
            <person name="Mauro-Herrera M."/>
            <person name="Wang L."/>
            <person name="Li P."/>
            <person name="Sharma M."/>
            <person name="Sharma R."/>
            <person name="Ronald P.C."/>
            <person name="Panaud O."/>
            <person name="Kellogg E.A."/>
            <person name="Brutnell T.P."/>
            <person name="Doust A.N."/>
            <person name="Tuskan G.A."/>
            <person name="Rokhsar D."/>
            <person name="Devos K.M."/>
        </authorList>
    </citation>
    <scope>NUCLEOTIDE SEQUENCE [LARGE SCALE GENOMIC DNA]</scope>
    <source>
        <strain evidence="12">cv. Yugu1</strain>
        <strain evidence="10">Yugu1</strain>
    </source>
</reference>
<dbReference type="Proteomes" id="UP000004995">
    <property type="component" value="Unassembled WGS sequence"/>
</dbReference>
<keyword evidence="3 8" id="KW-0227">DNA damage</keyword>
<dbReference type="InterPro" id="IPR004598">
    <property type="entry name" value="TFIIH_p52/Tfb2"/>
</dbReference>
<dbReference type="Gene3D" id="3.30.70.2610">
    <property type="match status" value="1"/>
</dbReference>
<reference evidence="10" key="2">
    <citation type="submission" date="2015-07" db="EMBL/GenBank/DDBJ databases">
        <authorList>
            <person name="Noorani M."/>
        </authorList>
    </citation>
    <scope>NUCLEOTIDE SEQUENCE</scope>
    <source>
        <strain evidence="10">Yugu1</strain>
    </source>
</reference>
<keyword evidence="7 8" id="KW-0539">Nucleus</keyword>
<evidence type="ECO:0000256" key="2">
    <source>
        <dbReference type="ARBA" id="ARBA00007132"/>
    </source>
</evidence>
<feature type="domain" description="Transcription factor Tfb2 C-terminal" evidence="9">
    <location>
        <begin position="65"/>
        <end position="111"/>
    </location>
</feature>
<dbReference type="Pfam" id="PF18307">
    <property type="entry name" value="Tfb2_C"/>
    <property type="match status" value="1"/>
</dbReference>
<dbReference type="EnsemblPlants" id="KQL12752">
    <property type="protein sequence ID" value="KQL12752"/>
    <property type="gene ID" value="SETIT_024464mg"/>
</dbReference>
<dbReference type="AlphaFoldDB" id="K3ZD32"/>
<dbReference type="Pfam" id="PF03849">
    <property type="entry name" value="Tfb2"/>
    <property type="match status" value="1"/>
</dbReference>
<evidence type="ECO:0000313" key="12">
    <source>
        <dbReference type="Proteomes" id="UP000004995"/>
    </source>
</evidence>
<dbReference type="InterPro" id="IPR040662">
    <property type="entry name" value="Tfb2_C"/>
</dbReference>
<keyword evidence="6 8" id="KW-0234">DNA repair</keyword>
<dbReference type="EMBL" id="AGNK02001394">
    <property type="status" value="NOT_ANNOTATED_CDS"/>
    <property type="molecule type" value="Genomic_DNA"/>
</dbReference>
<dbReference type="OrthoDB" id="364513at2759"/>
<dbReference type="PANTHER" id="PTHR13152:SF0">
    <property type="entry name" value="GENERAL TRANSCRIPTION FACTOR IIH SUBUNIT 4"/>
    <property type="match status" value="1"/>
</dbReference>
<protein>
    <recommendedName>
        <fullName evidence="8">RNA polymerase II transcription factor B subunit 2</fullName>
    </recommendedName>
</protein>
<evidence type="ECO:0000256" key="4">
    <source>
        <dbReference type="ARBA" id="ARBA00023015"/>
    </source>
</evidence>
<keyword evidence="5 8" id="KW-0804">Transcription</keyword>
<dbReference type="GO" id="GO:0000439">
    <property type="term" value="C:transcription factor TFIIH core complex"/>
    <property type="evidence" value="ECO:0007669"/>
    <property type="project" value="InterPro"/>
</dbReference>
<comment type="function">
    <text evidence="8">Component of the general transcription and DNA repair factor IIH (TFIIH) core complex which is involved in general and transcription-coupled nucleotide excision repair (NER) of damaged DNA.</text>
</comment>
<gene>
    <name evidence="10" type="ORF">SETIT_3G013400v2</name>
</gene>
<evidence type="ECO:0000256" key="7">
    <source>
        <dbReference type="ARBA" id="ARBA00023242"/>
    </source>
</evidence>
<comment type="similarity">
    <text evidence="2 8">Belongs to the TFB2 family.</text>
</comment>
<sequence length="114" mass="13192">MPTWRGLGTMDLGAKLDAANLIVGAITKESIYGAFENGITAEQIISFLKQNAHPRVVDKIPAVPENVTDQEWFEQCCDHARDHGYLLWEDPKRMRLIVRGEFHPEMREFLRRQR</sequence>
<dbReference type="Gramene" id="KQL12752">
    <property type="protein sequence ID" value="KQL12752"/>
    <property type="gene ID" value="SETIT_024464mg"/>
</dbReference>
<dbReference type="EMBL" id="CM003530">
    <property type="protein sequence ID" value="RCV14871.1"/>
    <property type="molecule type" value="Genomic_DNA"/>
</dbReference>
<accession>K3ZD32</accession>
<dbReference type="PANTHER" id="PTHR13152">
    <property type="entry name" value="TFIIH, POLYPEPTIDE 4"/>
    <property type="match status" value="1"/>
</dbReference>
<evidence type="ECO:0000313" key="10">
    <source>
        <dbReference type="EMBL" id="RCV14871.1"/>
    </source>
</evidence>
<dbReference type="STRING" id="4555.K3ZD32"/>
<evidence type="ECO:0000256" key="5">
    <source>
        <dbReference type="ARBA" id="ARBA00023163"/>
    </source>
</evidence>
<evidence type="ECO:0000313" key="11">
    <source>
        <dbReference type="EnsemblPlants" id="KQL12752"/>
    </source>
</evidence>
<dbReference type="GO" id="GO:0001671">
    <property type="term" value="F:ATPase activator activity"/>
    <property type="evidence" value="ECO:0007669"/>
    <property type="project" value="InterPro"/>
</dbReference>
<dbReference type="OMA" id="AYIYNDF"/>
<comment type="subcellular location">
    <subcellularLocation>
        <location evidence="1 8">Nucleus</location>
    </subcellularLocation>
</comment>
<evidence type="ECO:0000256" key="6">
    <source>
        <dbReference type="ARBA" id="ARBA00023204"/>
    </source>
</evidence>
<evidence type="ECO:0000256" key="8">
    <source>
        <dbReference type="RuleBase" id="RU364024"/>
    </source>
</evidence>
<evidence type="ECO:0000256" key="3">
    <source>
        <dbReference type="ARBA" id="ARBA00022763"/>
    </source>
</evidence>
<name>K3ZD32_SETIT</name>
<keyword evidence="4 8" id="KW-0805">Transcription regulation</keyword>
<keyword evidence="12" id="KW-1185">Reference proteome</keyword>
<reference evidence="11" key="3">
    <citation type="submission" date="2018-08" db="UniProtKB">
        <authorList>
            <consortium name="EnsemblPlants"/>
        </authorList>
    </citation>
    <scope>IDENTIFICATION</scope>
    <source>
        <strain evidence="11">Yugu1</strain>
    </source>
</reference>
<dbReference type="GO" id="GO:0006289">
    <property type="term" value="P:nucleotide-excision repair"/>
    <property type="evidence" value="ECO:0007669"/>
    <property type="project" value="InterPro"/>
</dbReference>
<dbReference type="eggNOG" id="KOG3471">
    <property type="taxonomic scope" value="Eukaryota"/>
</dbReference>
<dbReference type="HOGENOM" id="CLU_2125398_0_0_1"/>
<evidence type="ECO:0000259" key="9">
    <source>
        <dbReference type="Pfam" id="PF18307"/>
    </source>
</evidence>
<proteinExistence type="inferred from homology"/>
<evidence type="ECO:0000256" key="1">
    <source>
        <dbReference type="ARBA" id="ARBA00004123"/>
    </source>
</evidence>
<organism evidence="10">
    <name type="scientific">Setaria italica</name>
    <name type="common">Foxtail millet</name>
    <name type="synonym">Panicum italicum</name>
    <dbReference type="NCBI Taxonomy" id="4555"/>
    <lineage>
        <taxon>Eukaryota</taxon>
        <taxon>Viridiplantae</taxon>
        <taxon>Streptophyta</taxon>
        <taxon>Embryophyta</taxon>
        <taxon>Tracheophyta</taxon>
        <taxon>Spermatophyta</taxon>
        <taxon>Magnoliopsida</taxon>
        <taxon>Liliopsida</taxon>
        <taxon>Poales</taxon>
        <taxon>Poaceae</taxon>
        <taxon>PACMAD clade</taxon>
        <taxon>Panicoideae</taxon>
        <taxon>Panicodae</taxon>
        <taxon>Paniceae</taxon>
        <taxon>Cenchrinae</taxon>
        <taxon>Setaria</taxon>
    </lineage>
</organism>